<gene>
    <name evidence="8" type="ORF">S01H4_03632</name>
</gene>
<dbReference type="InterPro" id="IPR017665">
    <property type="entry name" value="Guanylate_kinase"/>
</dbReference>
<accession>X0YQN5</accession>
<dbReference type="HAMAP" id="MF_00328">
    <property type="entry name" value="Guanylate_kinase"/>
    <property type="match status" value="1"/>
</dbReference>
<keyword evidence="6" id="KW-0067">ATP-binding</keyword>
<dbReference type="FunFam" id="3.30.63.10:FF:000002">
    <property type="entry name" value="Guanylate kinase 1"/>
    <property type="match status" value="1"/>
</dbReference>
<dbReference type="GO" id="GO:0004385">
    <property type="term" value="F:GMP kinase activity"/>
    <property type="evidence" value="ECO:0007669"/>
    <property type="project" value="UniProtKB-EC"/>
</dbReference>
<evidence type="ECO:0000256" key="4">
    <source>
        <dbReference type="ARBA" id="ARBA00022741"/>
    </source>
</evidence>
<evidence type="ECO:0000259" key="7">
    <source>
        <dbReference type="PROSITE" id="PS50052"/>
    </source>
</evidence>
<dbReference type="AlphaFoldDB" id="X0YQN5"/>
<evidence type="ECO:0000256" key="5">
    <source>
        <dbReference type="ARBA" id="ARBA00022777"/>
    </source>
</evidence>
<dbReference type="GO" id="GO:0005524">
    <property type="term" value="F:ATP binding"/>
    <property type="evidence" value="ECO:0007669"/>
    <property type="project" value="UniProtKB-KW"/>
</dbReference>
<feature type="domain" description="Guanylate kinase-like" evidence="7">
    <location>
        <begin position="28"/>
        <end position="206"/>
    </location>
</feature>
<evidence type="ECO:0000256" key="2">
    <source>
        <dbReference type="ARBA" id="ARBA00012961"/>
    </source>
</evidence>
<dbReference type="GO" id="GO:0005829">
    <property type="term" value="C:cytosol"/>
    <property type="evidence" value="ECO:0007669"/>
    <property type="project" value="TreeGrafter"/>
</dbReference>
<reference evidence="8" key="1">
    <citation type="journal article" date="2014" name="Front. Microbiol.">
        <title>High frequency of phylogenetically diverse reductive dehalogenase-homologous genes in deep subseafloor sedimentary metagenomes.</title>
        <authorList>
            <person name="Kawai M."/>
            <person name="Futagami T."/>
            <person name="Toyoda A."/>
            <person name="Takaki Y."/>
            <person name="Nishi S."/>
            <person name="Hori S."/>
            <person name="Arai W."/>
            <person name="Tsubouchi T."/>
            <person name="Morono Y."/>
            <person name="Uchiyama I."/>
            <person name="Ito T."/>
            <person name="Fujiyama A."/>
            <person name="Inagaki F."/>
            <person name="Takami H."/>
        </authorList>
    </citation>
    <scope>NUCLEOTIDE SEQUENCE</scope>
    <source>
        <strain evidence="8">Expedition CK06-06</strain>
    </source>
</reference>
<dbReference type="InterPro" id="IPR008145">
    <property type="entry name" value="GK/Ca_channel_bsu"/>
</dbReference>
<comment type="similarity">
    <text evidence="1">Belongs to the guanylate kinase family.</text>
</comment>
<evidence type="ECO:0000256" key="3">
    <source>
        <dbReference type="ARBA" id="ARBA00022679"/>
    </source>
</evidence>
<keyword evidence="3" id="KW-0808">Transferase</keyword>
<keyword evidence="5" id="KW-0418">Kinase</keyword>
<dbReference type="PROSITE" id="PS50052">
    <property type="entry name" value="GUANYLATE_KINASE_2"/>
    <property type="match status" value="1"/>
</dbReference>
<dbReference type="EC" id="2.7.4.8" evidence="2"/>
<dbReference type="SUPFAM" id="SSF52540">
    <property type="entry name" value="P-loop containing nucleoside triphosphate hydrolases"/>
    <property type="match status" value="1"/>
</dbReference>
<evidence type="ECO:0000256" key="1">
    <source>
        <dbReference type="ARBA" id="ARBA00005790"/>
    </source>
</evidence>
<dbReference type="SMART" id="SM00072">
    <property type="entry name" value="GuKc"/>
    <property type="match status" value="1"/>
</dbReference>
<dbReference type="Gene3D" id="3.40.50.300">
    <property type="entry name" value="P-loop containing nucleotide triphosphate hydrolases"/>
    <property type="match status" value="1"/>
</dbReference>
<keyword evidence="4" id="KW-0547">Nucleotide-binding</keyword>
<evidence type="ECO:0000256" key="6">
    <source>
        <dbReference type="ARBA" id="ARBA00022840"/>
    </source>
</evidence>
<dbReference type="EMBL" id="BART01000906">
    <property type="protein sequence ID" value="GAG58589.1"/>
    <property type="molecule type" value="Genomic_DNA"/>
</dbReference>
<proteinExistence type="inferred from homology"/>
<name>X0YQN5_9ZZZZ</name>
<comment type="caution">
    <text evidence="8">The sequence shown here is derived from an EMBL/GenBank/DDBJ whole genome shotgun (WGS) entry which is preliminary data.</text>
</comment>
<dbReference type="InterPro" id="IPR008144">
    <property type="entry name" value="Guanylate_kin-like_dom"/>
</dbReference>
<dbReference type="NCBIfam" id="TIGR03263">
    <property type="entry name" value="guanyl_kin"/>
    <property type="match status" value="1"/>
</dbReference>
<dbReference type="Pfam" id="PF00625">
    <property type="entry name" value="Guanylate_kin"/>
    <property type="match status" value="1"/>
</dbReference>
<dbReference type="Gene3D" id="3.30.63.10">
    <property type="entry name" value="Guanylate Kinase phosphate binding domain"/>
    <property type="match status" value="1"/>
</dbReference>
<evidence type="ECO:0000313" key="8">
    <source>
        <dbReference type="EMBL" id="GAG58589.1"/>
    </source>
</evidence>
<dbReference type="PANTHER" id="PTHR23117">
    <property type="entry name" value="GUANYLATE KINASE-RELATED"/>
    <property type="match status" value="1"/>
</dbReference>
<dbReference type="CDD" id="cd00071">
    <property type="entry name" value="GMPK"/>
    <property type="match status" value="1"/>
</dbReference>
<sequence>MIDDKELSSFIPERDTIYDIRYTKQGRGLLFVISGPSGVGKGTLREKVFNIFPDLKYSVSVNTRPPRKGEIEGKDYYFVTVDEFKKRIKENRFVEWAIVHGDYKGTPTIFLIEELQKRRDVLLEIDVQGAMQVKEKFPDGIFIFIAPPTWKDLEDRLRKRNTEGEKALEKRLKDARIEIKYKKNYNYLVVNDNIKTALKKIESVIIAERCKIANYIK</sequence>
<organism evidence="8">
    <name type="scientific">marine sediment metagenome</name>
    <dbReference type="NCBI Taxonomy" id="412755"/>
    <lineage>
        <taxon>unclassified sequences</taxon>
        <taxon>metagenomes</taxon>
        <taxon>ecological metagenomes</taxon>
    </lineage>
</organism>
<dbReference type="InterPro" id="IPR027417">
    <property type="entry name" value="P-loop_NTPase"/>
</dbReference>
<protein>
    <recommendedName>
        <fullName evidence="2">guanylate kinase</fullName>
        <ecNumber evidence="2">2.7.4.8</ecNumber>
    </recommendedName>
</protein>
<dbReference type="PANTHER" id="PTHR23117:SF13">
    <property type="entry name" value="GUANYLATE KINASE"/>
    <property type="match status" value="1"/>
</dbReference>